<dbReference type="EMBL" id="CP041372">
    <property type="protein sequence ID" value="QKS70354.1"/>
    <property type="molecule type" value="Genomic_DNA"/>
</dbReference>
<dbReference type="Gene3D" id="3.90.190.20">
    <property type="entry name" value="Mur ligase, C-terminal domain"/>
    <property type="match status" value="1"/>
</dbReference>
<dbReference type="HAMAP" id="MF_02019">
    <property type="entry name" value="MurF"/>
    <property type="match status" value="1"/>
</dbReference>
<sequence length="452" mass="48370">MIRCQVSEVAAWTNGEVVGDGAIEIAGVSTDTRSLVGGNLYVPLAGERFDGHDFYEHAAEAGAVATLWSKQAKDRPSGMTLVLVDDTLDALQLLAENYLDSLATRVVAVTGSNGKTTTKDMLASVLGTSYKVHKTQGNFNNHIGLPLTILAMERDTEVAVLEMGMNHRGEIELLSKLAKPDVAVITNIGESHLENLGTREGIAEAKFEITAGLKSDGVLVIHGDEPLLTPLVADVPFTVETFGTSSECGLVANDIVQGKSGTDFTFDGDAFYIPVLGKHNVNNALASIAVGRAMHVPVAAMQQGLRELAITGMRTELIEGANGVTLINDAYNASPTSVAAAVSLLETMEGYSQRIVVLADMLELGEEEEAFHEKVGRELNPEKVDYVFTFGKLGQSIATGASERFQEGKVFSFTDKTELVEVLSETVTRDAIVLVKGSRGMRLEEVVQELRA</sequence>
<dbReference type="GO" id="GO:0071555">
    <property type="term" value="P:cell wall organization"/>
    <property type="evidence" value="ECO:0007669"/>
    <property type="project" value="UniProtKB-KW"/>
</dbReference>
<evidence type="ECO:0000313" key="15">
    <source>
        <dbReference type="EMBL" id="QKS70354.1"/>
    </source>
</evidence>
<evidence type="ECO:0000256" key="2">
    <source>
        <dbReference type="ARBA" id="ARBA00022598"/>
    </source>
</evidence>
<evidence type="ECO:0000256" key="3">
    <source>
        <dbReference type="ARBA" id="ARBA00022618"/>
    </source>
</evidence>
<dbReference type="InterPro" id="IPR035911">
    <property type="entry name" value="MurE/MurF_N"/>
</dbReference>
<keyword evidence="9 10" id="KW-0961">Cell wall biogenesis/degradation</keyword>
<dbReference type="GO" id="GO:0008360">
    <property type="term" value="P:regulation of cell shape"/>
    <property type="evidence" value="ECO:0007669"/>
    <property type="project" value="UniProtKB-KW"/>
</dbReference>
<gene>
    <name evidence="10" type="primary">murF</name>
    <name evidence="15" type="ORF">FLK61_26735</name>
</gene>
<dbReference type="Pfam" id="PF08245">
    <property type="entry name" value="Mur_ligase_M"/>
    <property type="match status" value="1"/>
</dbReference>
<keyword evidence="6 10" id="KW-0133">Cell shape</keyword>
<dbReference type="InterPro" id="IPR036565">
    <property type="entry name" value="Mur-like_cat_sf"/>
</dbReference>
<dbReference type="EC" id="6.3.2.10" evidence="10 11"/>
<evidence type="ECO:0000256" key="10">
    <source>
        <dbReference type="HAMAP-Rule" id="MF_02019"/>
    </source>
</evidence>
<evidence type="ECO:0000256" key="4">
    <source>
        <dbReference type="ARBA" id="ARBA00022741"/>
    </source>
</evidence>
<dbReference type="GO" id="GO:0009252">
    <property type="term" value="P:peptidoglycan biosynthetic process"/>
    <property type="evidence" value="ECO:0007669"/>
    <property type="project" value="UniProtKB-UniRule"/>
</dbReference>
<dbReference type="PANTHER" id="PTHR43024">
    <property type="entry name" value="UDP-N-ACETYLMURAMOYL-TRIPEPTIDE--D-ALANYL-D-ALANINE LIGASE"/>
    <property type="match status" value="1"/>
</dbReference>
<dbReference type="InterPro" id="IPR000713">
    <property type="entry name" value="Mur_ligase_N"/>
</dbReference>
<evidence type="ECO:0000259" key="13">
    <source>
        <dbReference type="Pfam" id="PF02875"/>
    </source>
</evidence>
<keyword evidence="16" id="KW-1185">Reference proteome</keyword>
<keyword evidence="3 10" id="KW-0132">Cell division</keyword>
<dbReference type="NCBIfam" id="TIGR01143">
    <property type="entry name" value="murF"/>
    <property type="match status" value="1"/>
</dbReference>
<feature type="domain" description="Mur ligase N-terminal catalytic" evidence="12">
    <location>
        <begin position="24"/>
        <end position="96"/>
    </location>
</feature>
<dbReference type="SUPFAM" id="SSF63418">
    <property type="entry name" value="MurE/MurF N-terminal domain"/>
    <property type="match status" value="1"/>
</dbReference>
<protein>
    <recommendedName>
        <fullName evidence="10 11">UDP-N-acetylmuramoyl-tripeptide--D-alanyl-D-alanine ligase</fullName>
        <ecNumber evidence="10 11">6.3.2.10</ecNumber>
    </recommendedName>
    <alternativeName>
        <fullName evidence="10">D-alanyl-D-alanine-adding enzyme</fullName>
    </alternativeName>
</protein>
<dbReference type="InterPro" id="IPR051046">
    <property type="entry name" value="MurCDEF_CellWall_CoF430Synth"/>
</dbReference>
<keyword evidence="4 10" id="KW-0547">Nucleotide-binding</keyword>
<evidence type="ECO:0000259" key="12">
    <source>
        <dbReference type="Pfam" id="PF01225"/>
    </source>
</evidence>
<keyword evidence="2 10" id="KW-0436">Ligase</keyword>
<evidence type="ECO:0000256" key="8">
    <source>
        <dbReference type="ARBA" id="ARBA00023306"/>
    </source>
</evidence>
<dbReference type="Pfam" id="PF01225">
    <property type="entry name" value="Mur_ligase"/>
    <property type="match status" value="1"/>
</dbReference>
<dbReference type="InterPro" id="IPR036615">
    <property type="entry name" value="Mur_ligase_C_dom_sf"/>
</dbReference>
<dbReference type="InterPro" id="IPR004101">
    <property type="entry name" value="Mur_ligase_C"/>
</dbReference>
<dbReference type="Pfam" id="PF02875">
    <property type="entry name" value="Mur_ligase_C"/>
    <property type="match status" value="1"/>
</dbReference>
<dbReference type="InterPro" id="IPR013221">
    <property type="entry name" value="Mur_ligase_cen"/>
</dbReference>
<evidence type="ECO:0000259" key="14">
    <source>
        <dbReference type="Pfam" id="PF08245"/>
    </source>
</evidence>
<feature type="binding site" evidence="10">
    <location>
        <begin position="111"/>
        <end position="117"/>
    </location>
    <ligand>
        <name>ATP</name>
        <dbReference type="ChEBI" id="CHEBI:30616"/>
    </ligand>
</feature>
<comment type="similarity">
    <text evidence="10">Belongs to the MurCDEF family. MurF subfamily.</text>
</comment>
<dbReference type="SUPFAM" id="SSF53623">
    <property type="entry name" value="MurD-like peptide ligases, catalytic domain"/>
    <property type="match status" value="1"/>
</dbReference>
<dbReference type="KEGG" id="psua:FLK61_26735"/>
<comment type="catalytic activity">
    <reaction evidence="10 11">
        <text>D-alanyl-D-alanine + UDP-N-acetyl-alpha-D-muramoyl-L-alanyl-gamma-D-glutamyl-meso-2,6-diaminopimelate + ATP = UDP-N-acetyl-alpha-D-muramoyl-L-alanyl-gamma-D-glutamyl-meso-2,6-diaminopimeloyl-D-alanyl-D-alanine + ADP + phosphate + H(+)</text>
        <dbReference type="Rhea" id="RHEA:28374"/>
        <dbReference type="ChEBI" id="CHEBI:15378"/>
        <dbReference type="ChEBI" id="CHEBI:30616"/>
        <dbReference type="ChEBI" id="CHEBI:43474"/>
        <dbReference type="ChEBI" id="CHEBI:57822"/>
        <dbReference type="ChEBI" id="CHEBI:61386"/>
        <dbReference type="ChEBI" id="CHEBI:83905"/>
        <dbReference type="ChEBI" id="CHEBI:456216"/>
        <dbReference type="EC" id="6.3.2.10"/>
    </reaction>
</comment>
<comment type="function">
    <text evidence="10 11">Involved in cell wall formation. Catalyzes the final step in the synthesis of UDP-N-acetylmuramoyl-pentapeptide, the precursor of murein.</text>
</comment>
<keyword evidence="1 10" id="KW-0963">Cytoplasm</keyword>
<evidence type="ECO:0000256" key="7">
    <source>
        <dbReference type="ARBA" id="ARBA00022984"/>
    </source>
</evidence>
<evidence type="ECO:0000313" key="16">
    <source>
        <dbReference type="Proteomes" id="UP000318138"/>
    </source>
</evidence>
<reference evidence="16" key="1">
    <citation type="submission" date="2019-07" db="EMBL/GenBank/DDBJ databases">
        <title>Bacillus alkalisoli sp. nov. isolated from saline soil.</title>
        <authorList>
            <person name="Sun J.-Q."/>
            <person name="Xu L."/>
        </authorList>
    </citation>
    <scope>NUCLEOTIDE SEQUENCE [LARGE SCALE GENOMIC DNA]</scope>
    <source>
        <strain evidence="16">M4U3P1</strain>
    </source>
</reference>
<feature type="domain" description="Mur ligase central" evidence="14">
    <location>
        <begin position="109"/>
        <end position="290"/>
    </location>
</feature>
<dbReference type="AlphaFoldDB" id="A0A859FCP8"/>
<comment type="pathway">
    <text evidence="10 11">Cell wall biogenesis; peptidoglycan biosynthesis.</text>
</comment>
<dbReference type="GO" id="GO:0005524">
    <property type="term" value="F:ATP binding"/>
    <property type="evidence" value="ECO:0007669"/>
    <property type="project" value="UniProtKB-UniRule"/>
</dbReference>
<feature type="domain" description="Mur ligase C-terminal" evidence="13">
    <location>
        <begin position="313"/>
        <end position="439"/>
    </location>
</feature>
<dbReference type="RefSeq" id="WP_176008395.1">
    <property type="nucleotide sequence ID" value="NZ_CP041372.2"/>
</dbReference>
<keyword evidence="7 10" id="KW-0573">Peptidoglycan synthesis</keyword>
<dbReference type="UniPathway" id="UPA00219"/>
<dbReference type="GO" id="GO:0005737">
    <property type="term" value="C:cytoplasm"/>
    <property type="evidence" value="ECO:0007669"/>
    <property type="project" value="UniProtKB-SubCell"/>
</dbReference>
<dbReference type="Gene3D" id="3.40.1190.10">
    <property type="entry name" value="Mur-like, catalytic domain"/>
    <property type="match status" value="1"/>
</dbReference>
<proteinExistence type="inferred from homology"/>
<keyword evidence="8 10" id="KW-0131">Cell cycle</keyword>
<dbReference type="GO" id="GO:0051301">
    <property type="term" value="P:cell division"/>
    <property type="evidence" value="ECO:0007669"/>
    <property type="project" value="UniProtKB-KW"/>
</dbReference>
<evidence type="ECO:0000256" key="9">
    <source>
        <dbReference type="ARBA" id="ARBA00023316"/>
    </source>
</evidence>
<accession>A0A859FCP8</accession>
<evidence type="ECO:0000256" key="6">
    <source>
        <dbReference type="ARBA" id="ARBA00022960"/>
    </source>
</evidence>
<name>A0A859FCP8_9BACI</name>
<dbReference type="SUPFAM" id="SSF53244">
    <property type="entry name" value="MurD-like peptide ligases, peptide-binding domain"/>
    <property type="match status" value="1"/>
</dbReference>
<dbReference type="InterPro" id="IPR005863">
    <property type="entry name" value="UDP-N-AcMur_synth"/>
</dbReference>
<organism evidence="15 16">
    <name type="scientific">Paenalkalicoccus suaedae</name>
    <dbReference type="NCBI Taxonomy" id="2592382"/>
    <lineage>
        <taxon>Bacteria</taxon>
        <taxon>Bacillati</taxon>
        <taxon>Bacillota</taxon>
        <taxon>Bacilli</taxon>
        <taxon>Bacillales</taxon>
        <taxon>Bacillaceae</taxon>
        <taxon>Paenalkalicoccus</taxon>
    </lineage>
</organism>
<comment type="subcellular location">
    <subcellularLocation>
        <location evidence="10 11">Cytoplasm</location>
    </subcellularLocation>
</comment>
<keyword evidence="5 10" id="KW-0067">ATP-binding</keyword>
<evidence type="ECO:0000256" key="11">
    <source>
        <dbReference type="RuleBase" id="RU004136"/>
    </source>
</evidence>
<evidence type="ECO:0000256" key="5">
    <source>
        <dbReference type="ARBA" id="ARBA00022840"/>
    </source>
</evidence>
<dbReference type="GO" id="GO:0047480">
    <property type="term" value="F:UDP-N-acetylmuramoyl-tripeptide-D-alanyl-D-alanine ligase activity"/>
    <property type="evidence" value="ECO:0007669"/>
    <property type="project" value="UniProtKB-UniRule"/>
</dbReference>
<dbReference type="Proteomes" id="UP000318138">
    <property type="component" value="Chromosome"/>
</dbReference>
<dbReference type="Gene3D" id="3.40.1390.10">
    <property type="entry name" value="MurE/MurF, N-terminal domain"/>
    <property type="match status" value="1"/>
</dbReference>
<dbReference type="PANTHER" id="PTHR43024:SF1">
    <property type="entry name" value="UDP-N-ACETYLMURAMOYL-TRIPEPTIDE--D-ALANYL-D-ALANINE LIGASE"/>
    <property type="match status" value="1"/>
</dbReference>
<evidence type="ECO:0000256" key="1">
    <source>
        <dbReference type="ARBA" id="ARBA00022490"/>
    </source>
</evidence>